<dbReference type="Proteomes" id="UP000807342">
    <property type="component" value="Unassembled WGS sequence"/>
</dbReference>
<evidence type="ECO:0000256" key="3">
    <source>
        <dbReference type="ARBA" id="ARBA00022723"/>
    </source>
</evidence>
<comment type="cofactor">
    <cofactor evidence="1 6">
        <name>Mg(2+)</name>
        <dbReference type="ChEBI" id="CHEBI:18420"/>
    </cofactor>
</comment>
<evidence type="ECO:0000256" key="6">
    <source>
        <dbReference type="RuleBase" id="RU366034"/>
    </source>
</evidence>
<evidence type="ECO:0000256" key="5">
    <source>
        <dbReference type="ARBA" id="ARBA00023239"/>
    </source>
</evidence>
<dbReference type="InterPro" id="IPR034686">
    <property type="entry name" value="Terpene_cyclase-like_2"/>
</dbReference>
<dbReference type="GO" id="GO:0010333">
    <property type="term" value="F:terpene synthase activity"/>
    <property type="evidence" value="ECO:0007669"/>
    <property type="project" value="InterPro"/>
</dbReference>
<accession>A0A9P5X574</accession>
<evidence type="ECO:0000256" key="2">
    <source>
        <dbReference type="ARBA" id="ARBA00006333"/>
    </source>
</evidence>
<dbReference type="GO" id="GO:0008299">
    <property type="term" value="P:isoprenoid biosynthetic process"/>
    <property type="evidence" value="ECO:0007669"/>
    <property type="project" value="UniProtKB-ARBA"/>
</dbReference>
<evidence type="ECO:0000313" key="7">
    <source>
        <dbReference type="EMBL" id="KAF9444722.1"/>
    </source>
</evidence>
<dbReference type="Gene3D" id="1.10.600.10">
    <property type="entry name" value="Farnesyl Diphosphate Synthase"/>
    <property type="match status" value="1"/>
</dbReference>
<reference evidence="7" key="1">
    <citation type="submission" date="2020-11" db="EMBL/GenBank/DDBJ databases">
        <authorList>
            <consortium name="DOE Joint Genome Institute"/>
            <person name="Ahrendt S."/>
            <person name="Riley R."/>
            <person name="Andreopoulos W."/>
            <person name="Labutti K."/>
            <person name="Pangilinan J."/>
            <person name="Ruiz-Duenas F.J."/>
            <person name="Barrasa J.M."/>
            <person name="Sanchez-Garcia M."/>
            <person name="Camarero S."/>
            <person name="Miyauchi S."/>
            <person name="Serrano A."/>
            <person name="Linde D."/>
            <person name="Babiker R."/>
            <person name="Drula E."/>
            <person name="Ayuso-Fernandez I."/>
            <person name="Pacheco R."/>
            <person name="Padilla G."/>
            <person name="Ferreira P."/>
            <person name="Barriuso J."/>
            <person name="Kellner H."/>
            <person name="Castanera R."/>
            <person name="Alfaro M."/>
            <person name="Ramirez L."/>
            <person name="Pisabarro A.G."/>
            <person name="Kuo A."/>
            <person name="Tritt A."/>
            <person name="Lipzen A."/>
            <person name="He G."/>
            <person name="Yan M."/>
            <person name="Ng V."/>
            <person name="Cullen D."/>
            <person name="Martin F."/>
            <person name="Rosso M.-N."/>
            <person name="Henrissat B."/>
            <person name="Hibbett D."/>
            <person name="Martinez A.T."/>
            <person name="Grigoriev I.V."/>
        </authorList>
    </citation>
    <scope>NUCLEOTIDE SEQUENCE</scope>
    <source>
        <strain evidence="7">MF-IS2</strain>
    </source>
</reference>
<sequence length="351" mass="39527">MQSQTEGDTFTIPLPLARLPWTRQLSEDYAEAKAESSAWIESFKPFEGKSLEAFRSCNFSLLGSLFYAPREKALVRLGCDFINMASVLDEYTDIEDKSGTQNMVTAMDVMRNPNEPRPEGESCVGAIARDFFLRLRAHVPPDAPCLQHFFDAWENYISAVVQEVEDRSKDTPYQTFEDYRRLRRHSSAGGPCFALLEFGLDIPEEVYKHDLLKSIREKAADILALHNDICSYAMEKSRGISAHNAIEIIIHERGISLQEAMDWVGNYCSDLVDGFLHDITTLPSWELETGEKVSMYVNGLGQMLRGSDDWHFESDRYLGSKGSEIRQTRTVTILPPSSGYAMCGSTEDSGA</sequence>
<dbReference type="SUPFAM" id="SSF48576">
    <property type="entry name" value="Terpenoid synthases"/>
    <property type="match status" value="1"/>
</dbReference>
<dbReference type="GO" id="GO:0046872">
    <property type="term" value="F:metal ion binding"/>
    <property type="evidence" value="ECO:0007669"/>
    <property type="project" value="UniProtKB-KW"/>
</dbReference>
<keyword evidence="4 6" id="KW-0460">Magnesium</keyword>
<dbReference type="InterPro" id="IPR008949">
    <property type="entry name" value="Isoprenoid_synthase_dom_sf"/>
</dbReference>
<dbReference type="EMBL" id="MU151353">
    <property type="protein sequence ID" value="KAF9444722.1"/>
    <property type="molecule type" value="Genomic_DNA"/>
</dbReference>
<dbReference type="SFLD" id="SFLDS00005">
    <property type="entry name" value="Isoprenoid_Synthase_Type_I"/>
    <property type="match status" value="1"/>
</dbReference>
<comment type="similarity">
    <text evidence="2 6">Belongs to the terpene synthase family.</text>
</comment>
<evidence type="ECO:0000256" key="4">
    <source>
        <dbReference type="ARBA" id="ARBA00022842"/>
    </source>
</evidence>
<dbReference type="PANTHER" id="PTHR35201">
    <property type="entry name" value="TERPENE SYNTHASE"/>
    <property type="match status" value="1"/>
</dbReference>
<evidence type="ECO:0000256" key="1">
    <source>
        <dbReference type="ARBA" id="ARBA00001946"/>
    </source>
</evidence>
<comment type="caution">
    <text evidence="7">The sequence shown here is derived from an EMBL/GenBank/DDBJ whole genome shotgun (WGS) entry which is preliminary data.</text>
</comment>
<gene>
    <name evidence="7" type="ORF">P691DRAFT_711439</name>
</gene>
<dbReference type="OrthoDB" id="6486656at2759"/>
<dbReference type="PANTHER" id="PTHR35201:SF4">
    <property type="entry name" value="BETA-PINACENE SYNTHASE-RELATED"/>
    <property type="match status" value="1"/>
</dbReference>
<dbReference type="AlphaFoldDB" id="A0A9P5X574"/>
<dbReference type="SFLD" id="SFLDG01020">
    <property type="entry name" value="Terpene_Cyclase_Like_2"/>
    <property type="match status" value="1"/>
</dbReference>
<organism evidence="7 8">
    <name type="scientific">Macrolepiota fuliginosa MF-IS2</name>
    <dbReference type="NCBI Taxonomy" id="1400762"/>
    <lineage>
        <taxon>Eukaryota</taxon>
        <taxon>Fungi</taxon>
        <taxon>Dikarya</taxon>
        <taxon>Basidiomycota</taxon>
        <taxon>Agaricomycotina</taxon>
        <taxon>Agaricomycetes</taxon>
        <taxon>Agaricomycetidae</taxon>
        <taxon>Agaricales</taxon>
        <taxon>Agaricineae</taxon>
        <taxon>Agaricaceae</taxon>
        <taxon>Macrolepiota</taxon>
    </lineage>
</organism>
<keyword evidence="5 6" id="KW-0456">Lyase</keyword>
<evidence type="ECO:0000313" key="8">
    <source>
        <dbReference type="Proteomes" id="UP000807342"/>
    </source>
</evidence>
<protein>
    <recommendedName>
        <fullName evidence="6">Terpene synthase</fullName>
        <ecNumber evidence="6">4.2.3.-</ecNumber>
    </recommendedName>
</protein>
<keyword evidence="3 6" id="KW-0479">Metal-binding</keyword>
<name>A0A9P5X574_9AGAR</name>
<dbReference type="EC" id="4.2.3.-" evidence="6"/>
<proteinExistence type="inferred from homology"/>
<keyword evidence="8" id="KW-1185">Reference proteome</keyword>
<dbReference type="Pfam" id="PF19086">
    <property type="entry name" value="Terpene_syn_C_2"/>
    <property type="match status" value="1"/>
</dbReference>